<evidence type="ECO:0000313" key="3">
    <source>
        <dbReference type="Proteomes" id="UP000618943"/>
    </source>
</evidence>
<keyword evidence="3" id="KW-1185">Reference proteome</keyword>
<name>A0ABS1H6H9_9BACL</name>
<dbReference type="Proteomes" id="UP000618943">
    <property type="component" value="Unassembled WGS sequence"/>
</dbReference>
<feature type="transmembrane region" description="Helical" evidence="1">
    <location>
        <begin position="204"/>
        <end position="227"/>
    </location>
</feature>
<keyword evidence="1" id="KW-0472">Membrane</keyword>
<feature type="transmembrane region" description="Helical" evidence="1">
    <location>
        <begin position="312"/>
        <end position="335"/>
    </location>
</feature>
<proteinExistence type="predicted"/>
<feature type="transmembrane region" description="Helical" evidence="1">
    <location>
        <begin position="107"/>
        <end position="128"/>
    </location>
</feature>
<dbReference type="RefSeq" id="WP_200748793.1">
    <property type="nucleotide sequence ID" value="NZ_JAEOAH010000008.1"/>
</dbReference>
<feature type="transmembrane region" description="Helical" evidence="1">
    <location>
        <begin position="487"/>
        <end position="511"/>
    </location>
</feature>
<gene>
    <name evidence="2" type="ORF">JFL43_09115</name>
</gene>
<evidence type="ECO:0000256" key="1">
    <source>
        <dbReference type="SAM" id="Phobius"/>
    </source>
</evidence>
<comment type="caution">
    <text evidence="2">The sequence shown here is derived from an EMBL/GenBank/DDBJ whole genome shotgun (WGS) entry which is preliminary data.</text>
</comment>
<keyword evidence="1" id="KW-0812">Transmembrane</keyword>
<dbReference type="EMBL" id="JAEOAH010000008">
    <property type="protein sequence ID" value="MBK3495017.1"/>
    <property type="molecule type" value="Genomic_DNA"/>
</dbReference>
<protein>
    <submittedName>
        <fullName evidence="2">Zinc ribbon domain-containing protein</fullName>
    </submittedName>
</protein>
<feature type="transmembrane region" description="Helical" evidence="1">
    <location>
        <begin position="234"/>
        <end position="257"/>
    </location>
</feature>
<feature type="transmembrane region" description="Helical" evidence="1">
    <location>
        <begin position="277"/>
        <end position="300"/>
    </location>
</feature>
<evidence type="ECO:0000313" key="2">
    <source>
        <dbReference type="EMBL" id="MBK3495017.1"/>
    </source>
</evidence>
<feature type="transmembrane region" description="Helical" evidence="1">
    <location>
        <begin position="450"/>
        <end position="467"/>
    </location>
</feature>
<sequence length="515" mass="57735">MNCKECGNKYPSSYTYCPNDGHKLGVPEESFTYKYNEYCTSCNQQNKEEYPSCKNCGHSLLQRVVQKKGFQETISKTIVPEIKKSLNRVDLNRSKNFIQNLNFKRDWLLCIPIFLAIIVILTMPISIIKSFLKNKGFLDNSEIAYILEPGRLSSLISEEAGHHVVIPNIMNIFALTNQVHNIKTEFSFSAFLADNLISGSVNGLMTSMLVLPILALLISGIILGVIAKKYKLSLIAGVFFSTVIYTIFLWISSIAGAAKLDGKLNSYFLFSITYSQWDAIVTGLALSAIFVTVGAVLAYYNRDIVTFLQEQISAIGYAISVVCITMVGLLVNMIYSNSLLKSSKEIEMDEAYFIPLIHGPISVIHFLMTQFNSLKFSTSGDGDFGDIKTNWLFGNTLTGSVEGFDLFNNILLIDKSIIGSKSILVLITVLLIASIGYFFYNRHQLQWKEIAKFAVIFAIVQCFIIYLTNVDISFGRNGDVYRLSMEFSYIMTFITSFTISGLSFTLGGYVYKLFK</sequence>
<accession>A0ABS1H6H9</accession>
<reference evidence="2 3" key="1">
    <citation type="submission" date="2020-12" db="EMBL/GenBank/DDBJ databases">
        <title>YIM B01967 draft genome.</title>
        <authorList>
            <person name="Yan X."/>
        </authorList>
    </citation>
    <scope>NUCLEOTIDE SEQUENCE [LARGE SCALE GENOMIC DNA]</scope>
    <source>
        <strain evidence="2 3">YIM B01967</strain>
    </source>
</reference>
<feature type="transmembrane region" description="Helical" evidence="1">
    <location>
        <begin position="417"/>
        <end position="438"/>
    </location>
</feature>
<keyword evidence="1" id="KW-1133">Transmembrane helix</keyword>
<organism evidence="2 3">
    <name type="scientific">Viridibacillus soli</name>
    <dbReference type="NCBI Taxonomy" id="2798301"/>
    <lineage>
        <taxon>Bacteria</taxon>
        <taxon>Bacillati</taxon>
        <taxon>Bacillota</taxon>
        <taxon>Bacilli</taxon>
        <taxon>Bacillales</taxon>
        <taxon>Caryophanaceae</taxon>
        <taxon>Viridibacillus</taxon>
    </lineage>
</organism>